<dbReference type="EMBL" id="SMBX01000004">
    <property type="protein sequence ID" value="TCU99178.1"/>
    <property type="molecule type" value="Genomic_DNA"/>
</dbReference>
<reference evidence="1 2" key="1">
    <citation type="submission" date="2019-03" db="EMBL/GenBank/DDBJ databases">
        <title>Genomic Encyclopedia of Type Strains, Phase IV (KMG-IV): sequencing the most valuable type-strain genomes for metagenomic binning, comparative biology and taxonomic classification.</title>
        <authorList>
            <person name="Goeker M."/>
        </authorList>
    </citation>
    <scope>NUCLEOTIDE SEQUENCE [LARGE SCALE GENOMIC DNA]</scope>
    <source>
        <strain evidence="1 2">DSM 100048</strain>
    </source>
</reference>
<evidence type="ECO:0000313" key="1">
    <source>
        <dbReference type="EMBL" id="TCU99178.1"/>
    </source>
</evidence>
<organism evidence="1 2">
    <name type="scientific">Paracandidimonas soli</name>
    <dbReference type="NCBI Taxonomy" id="1917182"/>
    <lineage>
        <taxon>Bacteria</taxon>
        <taxon>Pseudomonadati</taxon>
        <taxon>Pseudomonadota</taxon>
        <taxon>Betaproteobacteria</taxon>
        <taxon>Burkholderiales</taxon>
        <taxon>Alcaligenaceae</taxon>
        <taxon>Paracandidimonas</taxon>
    </lineage>
</organism>
<dbReference type="RefSeq" id="WP_132476787.1">
    <property type="nucleotide sequence ID" value="NZ_JBHRVM010000001.1"/>
</dbReference>
<evidence type="ECO:0000313" key="2">
    <source>
        <dbReference type="Proteomes" id="UP000294692"/>
    </source>
</evidence>
<dbReference type="InterPro" id="IPR021074">
    <property type="entry name" value="Formate_DH_dsu"/>
</dbReference>
<dbReference type="OrthoDB" id="8527650at2"/>
<dbReference type="AlphaFoldDB" id="A0A4R3V734"/>
<protein>
    <submittedName>
        <fullName evidence="1">Formate dehydrogenase subunit delta</fullName>
    </submittedName>
</protein>
<dbReference type="Proteomes" id="UP000294692">
    <property type="component" value="Unassembled WGS sequence"/>
</dbReference>
<sequence>MSGHGNLVRMANRIGQFFEAYPDEQEALEGIANHIEKFWEPRMRRQLLDFLDAHPDGRSPGEESLRPLVFKAVSQHRVRLSPGN</sequence>
<keyword evidence="2" id="KW-1185">Reference proteome</keyword>
<dbReference type="Pfam" id="PF11390">
    <property type="entry name" value="FdsD"/>
    <property type="match status" value="1"/>
</dbReference>
<proteinExistence type="predicted"/>
<accession>A0A4R3V734</accession>
<gene>
    <name evidence="1" type="ORF">EV686_104279</name>
</gene>
<comment type="caution">
    <text evidence="1">The sequence shown here is derived from an EMBL/GenBank/DDBJ whole genome shotgun (WGS) entry which is preliminary data.</text>
</comment>
<name>A0A4R3V734_9BURK</name>